<name>A0A2S6CR99_9CYAN</name>
<keyword evidence="3" id="KW-1185">Reference proteome</keyword>
<reference evidence="2 3" key="1">
    <citation type="submission" date="2018-02" db="EMBL/GenBank/DDBJ databases">
        <title>Discovery of a pederin family compound in a non-symbiotic bloom-forming cyanobacterium.</title>
        <authorList>
            <person name="Kust A."/>
            <person name="Mares J."/>
            <person name="Jokela J."/>
            <person name="Urajova P."/>
            <person name="Hajek J."/>
            <person name="Saurav K."/>
            <person name="Voracova K."/>
            <person name="Fewer D.P."/>
            <person name="Haapaniemi E."/>
            <person name="Permi P."/>
            <person name="Rehakova K."/>
            <person name="Sivonen K."/>
            <person name="Hrouzek P."/>
        </authorList>
    </citation>
    <scope>NUCLEOTIDE SEQUENCE [LARGE SCALE GENOMIC DNA]</scope>
    <source>
        <strain evidence="2 3">CHARLIE-1</strain>
    </source>
</reference>
<dbReference type="AlphaFoldDB" id="A0A2S6CR99"/>
<dbReference type="OrthoDB" id="517225at2"/>
<protein>
    <recommendedName>
        <fullName evidence="1">Dual OB-containing domain-containing protein</fullName>
    </recommendedName>
</protein>
<evidence type="ECO:0000313" key="2">
    <source>
        <dbReference type="EMBL" id="PPJ62305.1"/>
    </source>
</evidence>
<evidence type="ECO:0000259" key="1">
    <source>
        <dbReference type="Pfam" id="PF22557"/>
    </source>
</evidence>
<gene>
    <name evidence="2" type="ORF">CUN59_16155</name>
</gene>
<comment type="caution">
    <text evidence="2">The sequence shown here is derived from an EMBL/GenBank/DDBJ whole genome shotgun (WGS) entry which is preliminary data.</text>
</comment>
<evidence type="ECO:0000313" key="3">
    <source>
        <dbReference type="Proteomes" id="UP000239589"/>
    </source>
</evidence>
<dbReference type="Pfam" id="PF22557">
    <property type="entry name" value="DuOB"/>
    <property type="match status" value="1"/>
</dbReference>
<dbReference type="Proteomes" id="UP000239589">
    <property type="component" value="Unassembled WGS sequence"/>
</dbReference>
<proteinExistence type="predicted"/>
<dbReference type="EMBL" id="PGEM01000128">
    <property type="protein sequence ID" value="PPJ62305.1"/>
    <property type="molecule type" value="Genomic_DNA"/>
</dbReference>
<dbReference type="InterPro" id="IPR054335">
    <property type="entry name" value="DuOB_dom"/>
</dbReference>
<feature type="domain" description="Dual OB-containing" evidence="1">
    <location>
        <begin position="11"/>
        <end position="221"/>
    </location>
</feature>
<organism evidence="2 3">
    <name type="scientific">Cuspidothrix issatschenkoi CHARLIE-1</name>
    <dbReference type="NCBI Taxonomy" id="2052836"/>
    <lineage>
        <taxon>Bacteria</taxon>
        <taxon>Bacillati</taxon>
        <taxon>Cyanobacteriota</taxon>
        <taxon>Cyanophyceae</taxon>
        <taxon>Nostocales</taxon>
        <taxon>Aphanizomenonaceae</taxon>
        <taxon>Cuspidothrix</taxon>
    </lineage>
</organism>
<sequence>MGKCQNMSSVKKIVCLANSWKNQERCIAGIDLDTDNWIRPVSDRYNDGLVPRDIRLVEGREPELLDILEIPLADTGENFGFESENLTILPGKWQLVGKAKPEDLFKYCSNNSYILHNSIKYVEPSYLNSLPFEQRSTLQLIHVINFSVQCNGANNWKGTLETAYGQRLTNAKITDPIFVEKLEAGYEITDDYYLVTVSLSMPWKPDNWEGETPCWKLIAGVI</sequence>
<accession>A0A2S6CR99</accession>